<feature type="domain" description="HTH myb-type" evidence="10">
    <location>
        <begin position="9"/>
        <end position="61"/>
    </location>
</feature>
<feature type="domain" description="Myb-like" evidence="9">
    <location>
        <begin position="62"/>
        <end position="112"/>
    </location>
</feature>
<dbReference type="GO" id="GO:0003677">
    <property type="term" value="F:DNA binding"/>
    <property type="evidence" value="ECO:0007669"/>
    <property type="project" value="UniProtKB-KW"/>
</dbReference>
<evidence type="ECO:0000256" key="6">
    <source>
        <dbReference type="ARBA" id="ARBA00023163"/>
    </source>
</evidence>
<dbReference type="PANTHER" id="PTHR47999:SF96">
    <property type="entry name" value="TRANSCRIPTION REPRESSOR MYB6-LIKE"/>
    <property type="match status" value="1"/>
</dbReference>
<evidence type="ECO:0000313" key="11">
    <source>
        <dbReference type="EMBL" id="RWR79501.1"/>
    </source>
</evidence>
<evidence type="ECO:0000256" key="5">
    <source>
        <dbReference type="ARBA" id="ARBA00023159"/>
    </source>
</evidence>
<keyword evidence="5" id="KW-0010">Activator</keyword>
<dbReference type="Proteomes" id="UP000283530">
    <property type="component" value="Unassembled WGS sequence"/>
</dbReference>
<comment type="subcellular location">
    <subcellularLocation>
        <location evidence="1">Nucleus</location>
    </subcellularLocation>
</comment>
<dbReference type="FunFam" id="1.10.10.60:FF:000302">
    <property type="entry name" value="Transcription factor TT2"/>
    <property type="match status" value="1"/>
</dbReference>
<feature type="domain" description="HTH myb-type" evidence="10">
    <location>
        <begin position="62"/>
        <end position="116"/>
    </location>
</feature>
<dbReference type="PANTHER" id="PTHR47999">
    <property type="entry name" value="TRANSCRIPTION FACTOR MYB8-RELATED-RELATED"/>
    <property type="match status" value="1"/>
</dbReference>
<organism evidence="11 12">
    <name type="scientific">Cinnamomum micranthum f. kanehirae</name>
    <dbReference type="NCBI Taxonomy" id="337451"/>
    <lineage>
        <taxon>Eukaryota</taxon>
        <taxon>Viridiplantae</taxon>
        <taxon>Streptophyta</taxon>
        <taxon>Embryophyta</taxon>
        <taxon>Tracheophyta</taxon>
        <taxon>Spermatophyta</taxon>
        <taxon>Magnoliopsida</taxon>
        <taxon>Magnoliidae</taxon>
        <taxon>Laurales</taxon>
        <taxon>Lauraceae</taxon>
        <taxon>Cinnamomum</taxon>
    </lineage>
</organism>
<evidence type="ECO:0000259" key="9">
    <source>
        <dbReference type="PROSITE" id="PS50090"/>
    </source>
</evidence>
<dbReference type="SMART" id="SM00717">
    <property type="entry name" value="SANT"/>
    <property type="match status" value="2"/>
</dbReference>
<dbReference type="FunFam" id="1.10.10.60:FF:000001">
    <property type="entry name" value="MYB-related transcription factor"/>
    <property type="match status" value="1"/>
</dbReference>
<feature type="region of interest" description="Disordered" evidence="8">
    <location>
        <begin position="115"/>
        <end position="144"/>
    </location>
</feature>
<keyword evidence="7" id="KW-0539">Nucleus</keyword>
<dbReference type="PROSITE" id="PS50090">
    <property type="entry name" value="MYB_LIKE"/>
    <property type="match status" value="2"/>
</dbReference>
<keyword evidence="3" id="KW-0805">Transcription regulation</keyword>
<accession>A0A3S5WGH4</accession>
<evidence type="ECO:0000313" key="12">
    <source>
        <dbReference type="Proteomes" id="UP000283530"/>
    </source>
</evidence>
<dbReference type="SUPFAM" id="SSF46689">
    <property type="entry name" value="Homeodomain-like"/>
    <property type="match status" value="1"/>
</dbReference>
<keyword evidence="2" id="KW-0677">Repeat</keyword>
<dbReference type="PROSITE" id="PS51294">
    <property type="entry name" value="HTH_MYB"/>
    <property type="match status" value="2"/>
</dbReference>
<dbReference type="InterPro" id="IPR015495">
    <property type="entry name" value="Myb_TF_plants"/>
</dbReference>
<keyword evidence="12" id="KW-1185">Reference proteome</keyword>
<feature type="region of interest" description="Disordered" evidence="8">
    <location>
        <begin position="170"/>
        <end position="189"/>
    </location>
</feature>
<dbReference type="CDD" id="cd00167">
    <property type="entry name" value="SANT"/>
    <property type="match status" value="2"/>
</dbReference>
<proteinExistence type="predicted"/>
<evidence type="ECO:0000256" key="8">
    <source>
        <dbReference type="SAM" id="MobiDB-lite"/>
    </source>
</evidence>
<gene>
    <name evidence="11" type="ORF">CKAN_00807500</name>
</gene>
<dbReference type="GO" id="GO:0005634">
    <property type="term" value="C:nucleus"/>
    <property type="evidence" value="ECO:0007669"/>
    <property type="project" value="UniProtKB-SubCell"/>
</dbReference>
<dbReference type="InterPro" id="IPR017930">
    <property type="entry name" value="Myb_dom"/>
</dbReference>
<evidence type="ECO:0000256" key="7">
    <source>
        <dbReference type="ARBA" id="ARBA00023242"/>
    </source>
</evidence>
<dbReference type="InterPro" id="IPR009057">
    <property type="entry name" value="Homeodomain-like_sf"/>
</dbReference>
<feature type="domain" description="Myb-like" evidence="9">
    <location>
        <begin position="9"/>
        <end position="61"/>
    </location>
</feature>
<sequence>MGRGASCSKEGVNRGAWSVDEDRILYDYITTHGEGKWGVLPRRAGLRRCGKSCRLRWLNYLRPGIKRGNFTEDEEDLIIRLHKLLGNRWSLIAGRLPGRTDNDIKNYWNTKLRKKVKEHDGEPQETESPSTIQSSVNASLGASSSHPMIRTKAKKFTKASILPQKLAQITKENDPSGAEEGAPLPSLQDQDPWNYFMDLDGGEIIQPNSQDSDYMNFFDGRMLENGVVRSGAWPSSSHSPPFKEDTFESLGFSQLLALDVLDSQ</sequence>
<name>A0A3S5WGH4_9MAGN</name>
<keyword evidence="6" id="KW-0804">Transcription</keyword>
<evidence type="ECO:0000256" key="2">
    <source>
        <dbReference type="ARBA" id="ARBA00022737"/>
    </source>
</evidence>
<dbReference type="Pfam" id="PF00249">
    <property type="entry name" value="Myb_DNA-binding"/>
    <property type="match status" value="2"/>
</dbReference>
<comment type="caution">
    <text evidence="11">The sequence shown here is derived from an EMBL/GenBank/DDBJ whole genome shotgun (WGS) entry which is preliminary data.</text>
</comment>
<dbReference type="InterPro" id="IPR001005">
    <property type="entry name" value="SANT/Myb"/>
</dbReference>
<reference evidence="11 12" key="1">
    <citation type="journal article" date="2019" name="Nat. Plants">
        <title>Stout camphor tree genome fills gaps in understanding of flowering plant genome evolution.</title>
        <authorList>
            <person name="Chaw S.M."/>
            <person name="Liu Y.C."/>
            <person name="Wu Y.W."/>
            <person name="Wang H.Y."/>
            <person name="Lin C.I."/>
            <person name="Wu C.S."/>
            <person name="Ke H.M."/>
            <person name="Chang L.Y."/>
            <person name="Hsu C.Y."/>
            <person name="Yang H.T."/>
            <person name="Sudianto E."/>
            <person name="Hsu M.H."/>
            <person name="Wu K.P."/>
            <person name="Wang L.N."/>
            <person name="Leebens-Mack J.H."/>
            <person name="Tsai I.J."/>
        </authorList>
    </citation>
    <scope>NUCLEOTIDE SEQUENCE [LARGE SCALE GENOMIC DNA]</scope>
    <source>
        <strain evidence="12">cv. Chaw 1501</strain>
        <tissue evidence="11">Young leaves</tissue>
    </source>
</reference>
<keyword evidence="4" id="KW-0238">DNA-binding</keyword>
<dbReference type="OrthoDB" id="2143914at2759"/>
<dbReference type="Gene3D" id="1.10.10.60">
    <property type="entry name" value="Homeodomain-like"/>
    <property type="match status" value="2"/>
</dbReference>
<evidence type="ECO:0000259" key="10">
    <source>
        <dbReference type="PROSITE" id="PS51294"/>
    </source>
</evidence>
<dbReference type="EMBL" id="QPKB01000003">
    <property type="protein sequence ID" value="RWR79501.1"/>
    <property type="molecule type" value="Genomic_DNA"/>
</dbReference>
<feature type="compositionally biased region" description="Low complexity" evidence="8">
    <location>
        <begin position="134"/>
        <end position="144"/>
    </location>
</feature>
<dbReference type="STRING" id="337451.A0A3S5WGH4"/>
<protein>
    <submittedName>
        <fullName evidence="11">Myb-related protein 308-like protein</fullName>
    </submittedName>
</protein>
<evidence type="ECO:0000256" key="1">
    <source>
        <dbReference type="ARBA" id="ARBA00004123"/>
    </source>
</evidence>
<evidence type="ECO:0000256" key="4">
    <source>
        <dbReference type="ARBA" id="ARBA00023125"/>
    </source>
</evidence>
<evidence type="ECO:0000256" key="3">
    <source>
        <dbReference type="ARBA" id="ARBA00023015"/>
    </source>
</evidence>
<dbReference type="AlphaFoldDB" id="A0A3S5WGH4"/>